<dbReference type="InterPro" id="IPR011990">
    <property type="entry name" value="TPR-like_helical_dom_sf"/>
</dbReference>
<name>A0A935T6G1_9PROT</name>
<evidence type="ECO:0000313" key="1">
    <source>
        <dbReference type="EMBL" id="MBK7953873.1"/>
    </source>
</evidence>
<dbReference type="Pfam" id="PF13424">
    <property type="entry name" value="TPR_12"/>
    <property type="match status" value="1"/>
</dbReference>
<reference evidence="1 2" key="1">
    <citation type="submission" date="2020-10" db="EMBL/GenBank/DDBJ databases">
        <title>Connecting structure to function with the recovery of over 1000 high-quality activated sludge metagenome-assembled genomes encoding full-length rRNA genes using long-read sequencing.</title>
        <authorList>
            <person name="Singleton C.M."/>
            <person name="Petriglieri F."/>
            <person name="Kristensen J.M."/>
            <person name="Kirkegaard R.H."/>
            <person name="Michaelsen T.Y."/>
            <person name="Andersen M.H."/>
            <person name="Karst S.M."/>
            <person name="Dueholm M.S."/>
            <person name="Nielsen P.H."/>
            <person name="Albertsen M."/>
        </authorList>
    </citation>
    <scope>NUCLEOTIDE SEQUENCE [LARGE SCALE GENOMIC DNA]</scope>
    <source>
        <strain evidence="1">Fred_18-Q3-R57-64_BAT3C.720</strain>
    </source>
</reference>
<dbReference type="Proteomes" id="UP000706151">
    <property type="component" value="Unassembled WGS sequence"/>
</dbReference>
<proteinExistence type="predicted"/>
<organism evidence="1 2">
    <name type="scientific">Candidatus Accumulibacter affinis</name>
    <dbReference type="NCBI Taxonomy" id="2954384"/>
    <lineage>
        <taxon>Bacteria</taxon>
        <taxon>Pseudomonadati</taxon>
        <taxon>Pseudomonadota</taxon>
        <taxon>Betaproteobacteria</taxon>
        <taxon>Candidatus Accumulibacter</taxon>
    </lineage>
</organism>
<accession>A0A935T6G1</accession>
<dbReference type="Gene3D" id="1.25.40.10">
    <property type="entry name" value="Tetratricopeptide repeat domain"/>
    <property type="match status" value="2"/>
</dbReference>
<evidence type="ECO:0000313" key="2">
    <source>
        <dbReference type="Proteomes" id="UP000706151"/>
    </source>
</evidence>
<dbReference type="EMBL" id="JADJOT010000007">
    <property type="protein sequence ID" value="MBK7953873.1"/>
    <property type="molecule type" value="Genomic_DNA"/>
</dbReference>
<gene>
    <name evidence="1" type="ORF">IPK02_07895</name>
</gene>
<dbReference type="AlphaFoldDB" id="A0A935T6G1"/>
<dbReference type="SMART" id="SM00028">
    <property type="entry name" value="TPR"/>
    <property type="match status" value="4"/>
</dbReference>
<sequence length="491" mass="53551">MEFAEQLRIIEAAQGDPAKLALATVDLAYPDLPSAERAALRAALEAAAIAHWCDEAILAALLETSPEESGTQLVRLQALRVVERFPARGDKAINVHEASRLALRTSLAYGAAERFRAWSARAAAYWAADPSAAGRIEWIYHLLSSDPDRGASELESLDRRWSSEAHPEDRYALAAALGELEKAGLLQGRARVWVLLVIAWTRASRGESSQLADVARQTLCLARAATDPRAEADAQCLLGDALRAQGQLKPAQRAFAENLAISHRLARQNPSSAGWQRELAVAHSRFGDVLQERGQFTAAQAAFAKCLEISRRLAEYDPSNAGWQRKLAVAYSRVGGLLQAQRHLEAAQEAFVECLAISRRLAKHDPSNAGWQRDLAVAYHRVCCVLQAQGEREAAQAALAETLAISRRLAEQDPSNADWQGELAVASWWQAALHMQRGNPQMAVGFYEDASRILGALTEKAPHVVQWAGDRDAVDAALARCRLMIESGKSS</sequence>
<protein>
    <submittedName>
        <fullName evidence="1">Tetratricopeptide repeat protein</fullName>
    </submittedName>
</protein>
<dbReference type="SUPFAM" id="SSF48452">
    <property type="entry name" value="TPR-like"/>
    <property type="match status" value="1"/>
</dbReference>
<dbReference type="InterPro" id="IPR019734">
    <property type="entry name" value="TPR_rpt"/>
</dbReference>
<comment type="caution">
    <text evidence="1">The sequence shown here is derived from an EMBL/GenBank/DDBJ whole genome shotgun (WGS) entry which is preliminary data.</text>
</comment>